<name>A0A166WQS0_9GAMM</name>
<dbReference type="PATRIC" id="fig|1365250.3.peg.2785"/>
<keyword evidence="1" id="KW-0812">Transmembrane</keyword>
<evidence type="ECO:0000313" key="2">
    <source>
        <dbReference type="EMBL" id="KZN37764.1"/>
    </source>
</evidence>
<proteinExistence type="predicted"/>
<sequence length="135" mass="15510">MTEFAYSIEFSKNLPDHKLIVVFFLCLWFVLFLLVPNLWWLSATLCSLALIDAKQRLINIMPVTGVVLIQENESWLQLNGPILDLQGDLTSAHRYANWLVITIRTEKGTRRLAFIASAMDKVSWSHLNRIALSNH</sequence>
<dbReference type="EMBL" id="AUYB01000103">
    <property type="protein sequence ID" value="KZN37764.1"/>
    <property type="molecule type" value="Genomic_DNA"/>
</dbReference>
<evidence type="ECO:0000313" key="3">
    <source>
        <dbReference type="Proteomes" id="UP000076643"/>
    </source>
</evidence>
<reference evidence="2 3" key="1">
    <citation type="submission" date="2013-07" db="EMBL/GenBank/DDBJ databases">
        <title>Comparative Genomic and Metabolomic Analysis of Twelve Strains of Pseudoalteromonas luteoviolacea.</title>
        <authorList>
            <person name="Vynne N.G."/>
            <person name="Mansson M."/>
            <person name="Gram L."/>
        </authorList>
    </citation>
    <scope>NUCLEOTIDE SEQUENCE [LARGE SCALE GENOMIC DNA]</scope>
    <source>
        <strain evidence="2 3">DSM 6061</strain>
    </source>
</reference>
<keyword evidence="1" id="KW-1133">Transmembrane helix</keyword>
<accession>A0A166WQS0</accession>
<organism evidence="2 3">
    <name type="scientific">Pseudoalteromonas luteoviolacea DSM 6061</name>
    <dbReference type="NCBI Taxonomy" id="1365250"/>
    <lineage>
        <taxon>Bacteria</taxon>
        <taxon>Pseudomonadati</taxon>
        <taxon>Pseudomonadota</taxon>
        <taxon>Gammaproteobacteria</taxon>
        <taxon>Alteromonadales</taxon>
        <taxon>Pseudoalteromonadaceae</taxon>
        <taxon>Pseudoalteromonas</taxon>
    </lineage>
</organism>
<feature type="transmembrane region" description="Helical" evidence="1">
    <location>
        <begin position="20"/>
        <end position="51"/>
    </location>
</feature>
<dbReference type="AlphaFoldDB" id="A0A166WQS0"/>
<dbReference type="RefSeq" id="WP_063365408.1">
    <property type="nucleotide sequence ID" value="NZ_AQHB01000028.1"/>
</dbReference>
<dbReference type="Proteomes" id="UP000076643">
    <property type="component" value="Unassembled WGS sequence"/>
</dbReference>
<comment type="caution">
    <text evidence="2">The sequence shown here is derived from an EMBL/GenBank/DDBJ whole genome shotgun (WGS) entry which is preliminary data.</text>
</comment>
<evidence type="ECO:0008006" key="4">
    <source>
        <dbReference type="Google" id="ProtNLM"/>
    </source>
</evidence>
<protein>
    <recommendedName>
        <fullName evidence="4">Toxin CptA</fullName>
    </recommendedName>
</protein>
<keyword evidence="1" id="KW-0472">Membrane</keyword>
<evidence type="ECO:0000256" key="1">
    <source>
        <dbReference type="SAM" id="Phobius"/>
    </source>
</evidence>
<gene>
    <name evidence="2" type="ORF">N475_02810</name>
</gene>
<keyword evidence="3" id="KW-1185">Reference proteome</keyword>